<evidence type="ECO:0008006" key="3">
    <source>
        <dbReference type="Google" id="ProtNLM"/>
    </source>
</evidence>
<evidence type="ECO:0000313" key="2">
    <source>
        <dbReference type="Proteomes" id="UP001516472"/>
    </source>
</evidence>
<name>A0ABR9PYD5_9BACT</name>
<comment type="caution">
    <text evidence="1">The sequence shown here is derived from an EMBL/GenBank/DDBJ whole genome shotgun (WGS) entry which is preliminary data.</text>
</comment>
<keyword evidence="2" id="KW-1185">Reference proteome</keyword>
<organism evidence="1 2">
    <name type="scientific">Corallococcus soli</name>
    <dbReference type="NCBI Taxonomy" id="2710757"/>
    <lineage>
        <taxon>Bacteria</taxon>
        <taxon>Pseudomonadati</taxon>
        <taxon>Myxococcota</taxon>
        <taxon>Myxococcia</taxon>
        <taxon>Myxococcales</taxon>
        <taxon>Cystobacterineae</taxon>
        <taxon>Myxococcaceae</taxon>
        <taxon>Corallococcus</taxon>
    </lineage>
</organism>
<proteinExistence type="predicted"/>
<gene>
    <name evidence="1" type="ORF">G4177_32800</name>
</gene>
<sequence>MAMNPIFRAVLLGSLSTVVGCASMKGGTKPEPTEPTTQPPPVASLVDNCDPTQKEISTQADALASPYGIDQHVAKNFANGKVSWLMTDSAYQKFVVQTGAKNFGRCNDVACYLFAAPSETIQGAVEKSKTADGKHDPAVLGQALGLPAKNFEGPLRMMTLDLADRKVCARLPVEADPGVWKCTTPEETDCFKFGGYTSGGVPEVMVINAPVADAQVAEIP</sequence>
<protein>
    <recommendedName>
        <fullName evidence="3">Lipoprotein</fullName>
    </recommendedName>
</protein>
<dbReference type="EMBL" id="JAAIYO010000015">
    <property type="protein sequence ID" value="MBE4752941.1"/>
    <property type="molecule type" value="Genomic_DNA"/>
</dbReference>
<reference evidence="1 2" key="1">
    <citation type="submission" date="2020-02" db="EMBL/GenBank/DDBJ databases">
        <authorList>
            <person name="Babadi Z.K."/>
            <person name="Risdian C."/>
            <person name="Ebrahimipour G.H."/>
            <person name="Wink J."/>
        </authorList>
    </citation>
    <scope>NUCLEOTIDE SEQUENCE [LARGE SCALE GENOMIC DNA]</scope>
    <source>
        <strain evidence="1 2">ZKHCc1 1396</strain>
    </source>
</reference>
<evidence type="ECO:0000313" key="1">
    <source>
        <dbReference type="EMBL" id="MBE4752941.1"/>
    </source>
</evidence>
<accession>A0ABR9PYD5</accession>
<dbReference type="Proteomes" id="UP001516472">
    <property type="component" value="Unassembled WGS sequence"/>
</dbReference>